<name>A0A6G8QEY3_9ACTN</name>
<evidence type="ECO:0000256" key="3">
    <source>
        <dbReference type="ARBA" id="ARBA00022989"/>
    </source>
</evidence>
<keyword evidence="3 5" id="KW-1133">Transmembrane helix</keyword>
<dbReference type="PROSITE" id="PS50928">
    <property type="entry name" value="ABC_TM1"/>
    <property type="match status" value="1"/>
</dbReference>
<keyword evidence="4 5" id="KW-0472">Membrane</keyword>
<comment type="similarity">
    <text evidence="6">Belongs to the binding-protein-dependent transport system permease family. CysTW subfamily.</text>
</comment>
<dbReference type="Gene3D" id="1.10.3720.10">
    <property type="entry name" value="MetI-like"/>
    <property type="match status" value="1"/>
</dbReference>
<dbReference type="Proteomes" id="UP000501452">
    <property type="component" value="Chromosome"/>
</dbReference>
<evidence type="ECO:0000256" key="6">
    <source>
        <dbReference type="RuleBase" id="RU363054"/>
    </source>
</evidence>
<dbReference type="InterPro" id="IPR000515">
    <property type="entry name" value="MetI-like"/>
</dbReference>
<proteinExistence type="inferred from homology"/>
<dbReference type="GO" id="GO:0005315">
    <property type="term" value="F:phosphate transmembrane transporter activity"/>
    <property type="evidence" value="ECO:0007669"/>
    <property type="project" value="InterPro"/>
</dbReference>
<dbReference type="KEGG" id="rub:GBA63_06325"/>
<feature type="transmembrane region" description="Helical" evidence="5">
    <location>
        <begin position="122"/>
        <end position="143"/>
    </location>
</feature>
<sequence>MAVEARGARSREGDWRRNSRAREVRERVVKVLLTACAYLSIFTTVGIVIVLFEETVRFFLDVSVWEFLTSTRWVPSRGEFGVLPLVYGTLMATFIAIAVALPIGLLTAIYLSEYAPNSLRRWLKPALEILAGVPTVVYGYFALTFITPFFKDSLFPGMDTFNALAPGLIMGVMIIPTVASVSEDAIYAVPRSLREGAYALGATRRETATKIVIPAALSGIVAAVILGVSRAIGETMIVTIAMGAQANWLGSPLEGMQAMTAYIVQVVGGETPRGSVAFKSIFAVGSALFLMTLALNLISYWFVRRFREIY</sequence>
<evidence type="ECO:0000256" key="2">
    <source>
        <dbReference type="ARBA" id="ARBA00022692"/>
    </source>
</evidence>
<evidence type="ECO:0000256" key="4">
    <source>
        <dbReference type="ARBA" id="ARBA00023136"/>
    </source>
</evidence>
<keyword evidence="6" id="KW-0592">Phosphate transport</keyword>
<protein>
    <recommendedName>
        <fullName evidence="6">Phosphate transport system permease protein</fullName>
    </recommendedName>
</protein>
<keyword evidence="9" id="KW-1185">Reference proteome</keyword>
<dbReference type="NCBIfam" id="TIGR02138">
    <property type="entry name" value="phosphate_pstC"/>
    <property type="match status" value="1"/>
</dbReference>
<evidence type="ECO:0000313" key="8">
    <source>
        <dbReference type="EMBL" id="QIN85055.1"/>
    </source>
</evidence>
<dbReference type="EMBL" id="CP045119">
    <property type="protein sequence ID" value="QIN85055.1"/>
    <property type="molecule type" value="Genomic_DNA"/>
</dbReference>
<keyword evidence="2 5" id="KW-0812">Transmembrane</keyword>
<feature type="transmembrane region" description="Helical" evidence="5">
    <location>
        <begin position="28"/>
        <end position="52"/>
    </location>
</feature>
<dbReference type="CDD" id="cd06261">
    <property type="entry name" value="TM_PBP2"/>
    <property type="match status" value="1"/>
</dbReference>
<dbReference type="PANTHER" id="PTHR42727:SF1">
    <property type="entry name" value="PHOSPHATE TRANSPORT SYSTEM PERMEASE"/>
    <property type="match status" value="1"/>
</dbReference>
<reference evidence="8 9" key="1">
    <citation type="submission" date="2019-10" db="EMBL/GenBank/DDBJ databases">
        <title>Rubrobacter sp nov SCSIO 52090 isolated from a deep-sea sediment in the South China Sea.</title>
        <authorList>
            <person name="Chen R.W."/>
        </authorList>
    </citation>
    <scope>NUCLEOTIDE SEQUENCE [LARGE SCALE GENOMIC DNA]</scope>
    <source>
        <strain evidence="8 9">SCSIO 52909</strain>
    </source>
</reference>
<feature type="transmembrane region" description="Helical" evidence="5">
    <location>
        <begin position="85"/>
        <end position="110"/>
    </location>
</feature>
<evidence type="ECO:0000256" key="1">
    <source>
        <dbReference type="ARBA" id="ARBA00004141"/>
    </source>
</evidence>
<feature type="domain" description="ABC transmembrane type-1" evidence="7">
    <location>
        <begin position="86"/>
        <end position="299"/>
    </location>
</feature>
<keyword evidence="5" id="KW-0813">Transport</keyword>
<feature type="transmembrane region" description="Helical" evidence="5">
    <location>
        <begin position="281"/>
        <end position="303"/>
    </location>
</feature>
<evidence type="ECO:0000313" key="9">
    <source>
        <dbReference type="Proteomes" id="UP000501452"/>
    </source>
</evidence>
<dbReference type="GO" id="GO:0006817">
    <property type="term" value="P:phosphate ion transport"/>
    <property type="evidence" value="ECO:0007669"/>
    <property type="project" value="UniProtKB-KW"/>
</dbReference>
<dbReference type="Pfam" id="PF00528">
    <property type="entry name" value="BPD_transp_1"/>
    <property type="match status" value="1"/>
</dbReference>
<dbReference type="InterPro" id="IPR011864">
    <property type="entry name" value="Phosphate_PstC"/>
</dbReference>
<dbReference type="GO" id="GO:0005886">
    <property type="term" value="C:plasma membrane"/>
    <property type="evidence" value="ECO:0007669"/>
    <property type="project" value="UniProtKB-SubCell"/>
</dbReference>
<feature type="transmembrane region" description="Helical" evidence="5">
    <location>
        <begin position="211"/>
        <end position="232"/>
    </location>
</feature>
<comment type="subcellular location">
    <subcellularLocation>
        <location evidence="5">Cell membrane</location>
        <topology evidence="5">Multi-pass membrane protein</topology>
    </subcellularLocation>
    <subcellularLocation>
        <location evidence="1">Membrane</location>
        <topology evidence="1">Multi-pass membrane protein</topology>
    </subcellularLocation>
</comment>
<dbReference type="SUPFAM" id="SSF161098">
    <property type="entry name" value="MetI-like"/>
    <property type="match status" value="1"/>
</dbReference>
<organism evidence="8 9">
    <name type="scientific">Rubrobacter tropicus</name>
    <dbReference type="NCBI Taxonomy" id="2653851"/>
    <lineage>
        <taxon>Bacteria</taxon>
        <taxon>Bacillati</taxon>
        <taxon>Actinomycetota</taxon>
        <taxon>Rubrobacteria</taxon>
        <taxon>Rubrobacterales</taxon>
        <taxon>Rubrobacteraceae</taxon>
        <taxon>Rubrobacter</taxon>
    </lineage>
</organism>
<accession>A0A6G8QEY3</accession>
<dbReference type="AlphaFoldDB" id="A0A6G8QEY3"/>
<keyword evidence="6" id="KW-1003">Cell membrane</keyword>
<dbReference type="PANTHER" id="PTHR42727">
    <property type="entry name" value="PHOSPHATE TRANSPORT SYSTEM PERMEASE PROTEIN"/>
    <property type="match status" value="1"/>
</dbReference>
<feature type="transmembrane region" description="Helical" evidence="5">
    <location>
        <begin position="163"/>
        <end position="190"/>
    </location>
</feature>
<dbReference type="InterPro" id="IPR035906">
    <property type="entry name" value="MetI-like_sf"/>
</dbReference>
<evidence type="ECO:0000256" key="5">
    <source>
        <dbReference type="RuleBase" id="RU363032"/>
    </source>
</evidence>
<gene>
    <name evidence="8" type="primary">pstC</name>
    <name evidence="8" type="ORF">GBA63_06325</name>
</gene>
<comment type="function">
    <text evidence="6">Part of the binding-protein-dependent transport system for phosphate; probably responsible for the translocation of the substrate across the membrane.</text>
</comment>
<evidence type="ECO:0000259" key="7">
    <source>
        <dbReference type="PROSITE" id="PS50928"/>
    </source>
</evidence>